<dbReference type="HAMAP" id="MF_00415">
    <property type="entry name" value="FlgH"/>
    <property type="match status" value="1"/>
</dbReference>
<reference evidence="9 10" key="1">
    <citation type="journal article" date="2010" name="Nature">
        <title>Nitrite-driven anaerobic methane oxidation by oxygenic bacteria.</title>
        <authorList>
            <person name="Ettwig K.F."/>
            <person name="Butler M.K."/>
            <person name="Le Paslier D."/>
            <person name="Pelletier E."/>
            <person name="Mangenot S."/>
            <person name="Kuypers M.M.M."/>
            <person name="Schreiber F."/>
            <person name="Dutilh B.E."/>
            <person name="Zedelius J."/>
            <person name="de Beer D."/>
            <person name="Gloerich J."/>
            <person name="Wessels H.J.C.T."/>
            <person name="van Allen T."/>
            <person name="Luesken F."/>
            <person name="Wu M."/>
            <person name="van de Pas-Schoonen K.T."/>
            <person name="Op den Camp H.J.M."/>
            <person name="Janssen-Megens E.M."/>
            <person name="Francoijs K-J."/>
            <person name="Stunnenberg H."/>
            <person name="Weissenbach J."/>
            <person name="Jetten M.S.M."/>
            <person name="Strous M."/>
        </authorList>
    </citation>
    <scope>NUCLEOTIDE SEQUENCE [LARGE SCALE GENOMIC DNA]</scope>
</reference>
<accession>D5MGI6</accession>
<keyword evidence="5 7" id="KW-0975">Bacterial flagellum</keyword>
<keyword evidence="6 7" id="KW-0998">Cell outer membrane</keyword>
<dbReference type="GO" id="GO:0071973">
    <property type="term" value="P:bacterial-type flagellum-dependent cell motility"/>
    <property type="evidence" value="ECO:0007669"/>
    <property type="project" value="InterPro"/>
</dbReference>
<comment type="subcellular location">
    <subcellularLocation>
        <location evidence="7">Cell outer membrane</location>
    </subcellularLocation>
    <subcellularLocation>
        <location evidence="7">Bacterial flagellum basal body</location>
    </subcellularLocation>
</comment>
<dbReference type="Proteomes" id="UP000006898">
    <property type="component" value="Chromosome"/>
</dbReference>
<feature type="chain" id="PRO_5003074296" description="Flagellar L-ring protein" evidence="8">
    <location>
        <begin position="30"/>
        <end position="204"/>
    </location>
</feature>
<comment type="subunit">
    <text evidence="7">The basal body constitutes a major portion of the flagellar organelle and consists of four rings (L,P,S, and M) mounted on a central rod.</text>
</comment>
<dbReference type="GO" id="GO:0003774">
    <property type="term" value="F:cytoskeletal motor activity"/>
    <property type="evidence" value="ECO:0007669"/>
    <property type="project" value="InterPro"/>
</dbReference>
<sequence>MRPLAISSMKRWCAGLAAALWLCGGTASGESLWRDIGSGFLFVDTKAQHVGDIVTVLVTESSSLNRQTETNTKKESTNSANLSSLFGLPLGDKTQYAFEGANEHKGSGSITRSDEVTARVVARVVKVLPSGNLIIEGRRAVRANDESQYVAISGVIRQVDITPANTILSTQIADAEIVLEGKGALAEKQRPGLLNRFADWLFLY</sequence>
<protein>
    <recommendedName>
        <fullName evidence="7">Flagellar L-ring protein</fullName>
    </recommendedName>
    <alternativeName>
        <fullName evidence="7">Basal body L-ring protein</fullName>
    </alternativeName>
</protein>
<evidence type="ECO:0000256" key="8">
    <source>
        <dbReference type="SAM" id="SignalP"/>
    </source>
</evidence>
<gene>
    <name evidence="7" type="primary">flgH</name>
    <name evidence="9" type="ORF">DAMO_1809</name>
</gene>
<keyword evidence="4 7" id="KW-0472">Membrane</keyword>
<evidence type="ECO:0000313" key="10">
    <source>
        <dbReference type="Proteomes" id="UP000006898"/>
    </source>
</evidence>
<proteinExistence type="inferred from homology"/>
<evidence type="ECO:0000256" key="4">
    <source>
        <dbReference type="ARBA" id="ARBA00023136"/>
    </source>
</evidence>
<dbReference type="AlphaFoldDB" id="D5MGI6"/>
<dbReference type="Pfam" id="PF02107">
    <property type="entry name" value="FlgH"/>
    <property type="match status" value="1"/>
</dbReference>
<keyword evidence="9" id="KW-0969">Cilium</keyword>
<dbReference type="PATRIC" id="fig|671143.5.peg.1604"/>
<comment type="function">
    <text evidence="1 7">Assembles around the rod to form the L-ring and probably protects the motor/basal body from shearing forces during rotation.</text>
</comment>
<evidence type="ECO:0000256" key="3">
    <source>
        <dbReference type="ARBA" id="ARBA00022729"/>
    </source>
</evidence>
<evidence type="ECO:0000313" key="9">
    <source>
        <dbReference type="EMBL" id="CBE68867.1"/>
    </source>
</evidence>
<evidence type="ECO:0000256" key="6">
    <source>
        <dbReference type="ARBA" id="ARBA00023237"/>
    </source>
</evidence>
<keyword evidence="9" id="KW-0282">Flagellum</keyword>
<dbReference type="eggNOG" id="COG2063">
    <property type="taxonomic scope" value="Bacteria"/>
</dbReference>
<dbReference type="EMBL" id="FP565575">
    <property type="protein sequence ID" value="CBE68867.1"/>
    <property type="molecule type" value="Genomic_DNA"/>
</dbReference>
<dbReference type="HOGENOM" id="CLU_069313_2_1_0"/>
<name>D5MGI6_METO1</name>
<keyword evidence="9" id="KW-0966">Cell projection</keyword>
<dbReference type="InterPro" id="IPR000527">
    <property type="entry name" value="Flag_Lring"/>
</dbReference>
<dbReference type="PANTHER" id="PTHR34933:SF1">
    <property type="entry name" value="FLAGELLAR L-RING PROTEIN"/>
    <property type="match status" value="1"/>
</dbReference>
<evidence type="ECO:0000256" key="1">
    <source>
        <dbReference type="ARBA" id="ARBA00002591"/>
    </source>
</evidence>
<keyword evidence="3 8" id="KW-0732">Signal</keyword>
<feature type="signal peptide" evidence="8">
    <location>
        <begin position="1"/>
        <end position="29"/>
    </location>
</feature>
<dbReference type="GO" id="GO:0009279">
    <property type="term" value="C:cell outer membrane"/>
    <property type="evidence" value="ECO:0007669"/>
    <property type="project" value="UniProtKB-SubCell"/>
</dbReference>
<dbReference type="STRING" id="671143.DAMO_1809"/>
<dbReference type="KEGG" id="mox:DAMO_1809"/>
<evidence type="ECO:0000256" key="5">
    <source>
        <dbReference type="ARBA" id="ARBA00023143"/>
    </source>
</evidence>
<dbReference type="GO" id="GO:0009427">
    <property type="term" value="C:bacterial-type flagellum basal body, distal rod, L ring"/>
    <property type="evidence" value="ECO:0007669"/>
    <property type="project" value="InterPro"/>
</dbReference>
<dbReference type="PRINTS" id="PR01008">
    <property type="entry name" value="FLGLRINGFLGH"/>
</dbReference>
<evidence type="ECO:0000256" key="7">
    <source>
        <dbReference type="HAMAP-Rule" id="MF_00415"/>
    </source>
</evidence>
<organism evidence="9 10">
    <name type="scientific">Methylomirabilis oxygeniifera</name>
    <dbReference type="NCBI Taxonomy" id="671143"/>
    <lineage>
        <taxon>Bacteria</taxon>
        <taxon>Candidatus Methylomirabilota</taxon>
        <taxon>Candidatus Methylomirabilia</taxon>
        <taxon>Candidatus Methylomirabilales</taxon>
        <taxon>Candidatus Methylomirabilaceae</taxon>
        <taxon>Candidatus Methylomirabilis</taxon>
    </lineage>
</organism>
<evidence type="ECO:0000256" key="2">
    <source>
        <dbReference type="ARBA" id="ARBA00006929"/>
    </source>
</evidence>
<dbReference type="PANTHER" id="PTHR34933">
    <property type="entry name" value="FLAGELLAR L-RING PROTEIN"/>
    <property type="match status" value="1"/>
</dbReference>
<comment type="similarity">
    <text evidence="2 7">Belongs to the FlgH family.</text>
</comment>